<dbReference type="InterPro" id="IPR001909">
    <property type="entry name" value="KRAB"/>
</dbReference>
<reference evidence="2" key="2">
    <citation type="submission" date="2025-08" db="UniProtKB">
        <authorList>
            <consortium name="Ensembl"/>
        </authorList>
    </citation>
    <scope>IDENTIFICATION</scope>
</reference>
<dbReference type="PANTHER" id="PTHR23232">
    <property type="entry name" value="KRAB DOMAIN C2H2 ZINC FINGER"/>
    <property type="match status" value="1"/>
</dbReference>
<reference evidence="3" key="1">
    <citation type="journal article" date="2017" name="PLoS ONE">
        <title>The Agassiz's desert tortoise genome provides a resource for the conservation of a threatened species.</title>
        <authorList>
            <person name="Tollis M."/>
            <person name="DeNardo D.F."/>
            <person name="Cornelius J.A."/>
            <person name="Dolby G.A."/>
            <person name="Edwards T."/>
            <person name="Henen B.T."/>
            <person name="Karl A.E."/>
            <person name="Murphy R.W."/>
            <person name="Kusumi K."/>
        </authorList>
    </citation>
    <scope>NUCLEOTIDE SEQUENCE [LARGE SCALE GENOMIC DNA]</scope>
</reference>
<dbReference type="AlphaFoldDB" id="A0A452GVC8"/>
<dbReference type="PROSITE" id="PS50805">
    <property type="entry name" value="KRAB"/>
    <property type="match status" value="1"/>
</dbReference>
<dbReference type="SUPFAM" id="SSF109640">
    <property type="entry name" value="KRAB domain (Kruppel-associated box)"/>
    <property type="match status" value="1"/>
</dbReference>
<protein>
    <recommendedName>
        <fullName evidence="1">KRAB domain-containing protein</fullName>
    </recommendedName>
</protein>
<dbReference type="Pfam" id="PF01352">
    <property type="entry name" value="KRAB"/>
    <property type="match status" value="1"/>
</dbReference>
<reference evidence="2" key="3">
    <citation type="submission" date="2025-09" db="UniProtKB">
        <authorList>
            <consortium name="Ensembl"/>
        </authorList>
    </citation>
    <scope>IDENTIFICATION</scope>
</reference>
<dbReference type="InterPro" id="IPR050169">
    <property type="entry name" value="Krueppel_C2H2_ZnF"/>
</dbReference>
<sequence length="98" mass="10945">MDIGAPVTFEDVAVYFSPEEWKELVEWQKELYWDVMKENYELITSLGKETCLSTGNHAAHEKPGPQTVTWDSPCMECVRSVSLTILSSGGTNRQGSAC</sequence>
<dbReference type="Proteomes" id="UP000291020">
    <property type="component" value="Unassembled WGS sequence"/>
</dbReference>
<name>A0A452GVC8_9SAUR</name>
<dbReference type="Ensembl" id="ENSGAGT00000007084.1">
    <property type="protein sequence ID" value="ENSGAGP00000006078.1"/>
    <property type="gene ID" value="ENSGAGG00000004936.1"/>
</dbReference>
<dbReference type="STRING" id="38772.ENSGAGP00000006078"/>
<evidence type="ECO:0000313" key="3">
    <source>
        <dbReference type="Proteomes" id="UP000291020"/>
    </source>
</evidence>
<evidence type="ECO:0000313" key="2">
    <source>
        <dbReference type="Ensembl" id="ENSGAGP00000006078.1"/>
    </source>
</evidence>
<dbReference type="CDD" id="cd07765">
    <property type="entry name" value="KRAB_A-box"/>
    <property type="match status" value="1"/>
</dbReference>
<dbReference type="Gene3D" id="6.10.140.140">
    <property type="match status" value="1"/>
</dbReference>
<evidence type="ECO:0000259" key="1">
    <source>
        <dbReference type="PROSITE" id="PS50805"/>
    </source>
</evidence>
<dbReference type="PANTHER" id="PTHR23232:SF142">
    <property type="entry name" value="GASTRULA ZINC FINGER PROTEIN XLCGF57.1-LIKE-RELATED"/>
    <property type="match status" value="1"/>
</dbReference>
<dbReference type="InterPro" id="IPR036051">
    <property type="entry name" value="KRAB_dom_sf"/>
</dbReference>
<proteinExistence type="predicted"/>
<dbReference type="GO" id="GO:0006355">
    <property type="term" value="P:regulation of DNA-templated transcription"/>
    <property type="evidence" value="ECO:0007669"/>
    <property type="project" value="InterPro"/>
</dbReference>
<dbReference type="SMART" id="SM00349">
    <property type="entry name" value="KRAB"/>
    <property type="match status" value="1"/>
</dbReference>
<accession>A0A452GVC8</accession>
<organism evidence="2 3">
    <name type="scientific">Gopherus agassizii</name>
    <name type="common">Agassiz's desert tortoise</name>
    <dbReference type="NCBI Taxonomy" id="38772"/>
    <lineage>
        <taxon>Eukaryota</taxon>
        <taxon>Metazoa</taxon>
        <taxon>Chordata</taxon>
        <taxon>Craniata</taxon>
        <taxon>Vertebrata</taxon>
        <taxon>Euteleostomi</taxon>
        <taxon>Archelosauria</taxon>
        <taxon>Testudinata</taxon>
        <taxon>Testudines</taxon>
        <taxon>Cryptodira</taxon>
        <taxon>Durocryptodira</taxon>
        <taxon>Testudinoidea</taxon>
        <taxon>Testudinidae</taxon>
        <taxon>Gopherus</taxon>
    </lineage>
</organism>
<feature type="domain" description="KRAB" evidence="1">
    <location>
        <begin position="7"/>
        <end position="80"/>
    </location>
</feature>
<keyword evidence="3" id="KW-1185">Reference proteome</keyword>